<evidence type="ECO:0000313" key="14">
    <source>
        <dbReference type="EMBL" id="CEO50596.1"/>
    </source>
</evidence>
<dbReference type="PROSITE" id="PS01017">
    <property type="entry name" value="STEROL_REDUCT_1"/>
    <property type="match status" value="1"/>
</dbReference>
<keyword evidence="8 13" id="KW-0756">Sterol biosynthesis</keyword>
<gene>
    <name evidence="14" type="ORF">BN869_000006654_1</name>
</gene>
<feature type="transmembrane region" description="Helical" evidence="13">
    <location>
        <begin position="290"/>
        <end position="308"/>
    </location>
</feature>
<dbReference type="GO" id="GO:0005789">
    <property type="term" value="C:endoplasmic reticulum membrane"/>
    <property type="evidence" value="ECO:0007669"/>
    <property type="project" value="TreeGrafter"/>
</dbReference>
<feature type="transmembrane region" description="Helical" evidence="13">
    <location>
        <begin position="84"/>
        <end position="101"/>
    </location>
</feature>
<dbReference type="PANTHER" id="PTHR21257:SF52">
    <property type="entry name" value="DELTA(14)-STEROL REDUCTASE TM7SF2"/>
    <property type="match status" value="1"/>
</dbReference>
<evidence type="ECO:0000256" key="12">
    <source>
        <dbReference type="ARBA" id="ARBA00023221"/>
    </source>
</evidence>
<feature type="transmembrane region" description="Helical" evidence="13">
    <location>
        <begin position="155"/>
        <end position="175"/>
    </location>
</feature>
<comment type="subcellular location">
    <subcellularLocation>
        <location evidence="1">Membrane</location>
        <topology evidence="1">Multi-pass membrane protein</topology>
    </subcellularLocation>
</comment>
<dbReference type="PROSITE" id="PS01018">
    <property type="entry name" value="STEROL_REDUCT_2"/>
    <property type="match status" value="1"/>
</dbReference>
<keyword evidence="5 13" id="KW-0752">Steroid biosynthesis</keyword>
<dbReference type="InterPro" id="IPR001171">
    <property type="entry name" value="ERG24_DHCR-like"/>
</dbReference>
<dbReference type="GO" id="GO:0050613">
    <property type="term" value="F:Delta14-sterol reductase activity"/>
    <property type="evidence" value="ECO:0007669"/>
    <property type="project" value="TreeGrafter"/>
</dbReference>
<evidence type="ECO:0000256" key="6">
    <source>
        <dbReference type="ARBA" id="ARBA00022989"/>
    </source>
</evidence>
<dbReference type="InterPro" id="IPR018083">
    <property type="entry name" value="Sterol_reductase_CS"/>
</dbReference>
<evidence type="ECO:0000256" key="3">
    <source>
        <dbReference type="ARBA" id="ARBA00022516"/>
    </source>
</evidence>
<keyword evidence="4 13" id="KW-0812">Transmembrane</keyword>
<dbReference type="GO" id="GO:0006696">
    <property type="term" value="P:ergosterol biosynthetic process"/>
    <property type="evidence" value="ECO:0007669"/>
    <property type="project" value="TreeGrafter"/>
</dbReference>
<dbReference type="EMBL" id="CDPU01000019">
    <property type="protein sequence ID" value="CEO50596.1"/>
    <property type="molecule type" value="Genomic_DNA"/>
</dbReference>
<evidence type="ECO:0000256" key="2">
    <source>
        <dbReference type="ARBA" id="ARBA00005402"/>
    </source>
</evidence>
<keyword evidence="7 13" id="KW-0560">Oxidoreductase</keyword>
<keyword evidence="10 13" id="KW-0472">Membrane</keyword>
<evidence type="ECO:0000256" key="13">
    <source>
        <dbReference type="RuleBase" id="RU369120"/>
    </source>
</evidence>
<organism evidence="14">
    <name type="scientific">Bionectria ochroleuca</name>
    <name type="common">Gliocladium roseum</name>
    <dbReference type="NCBI Taxonomy" id="29856"/>
    <lineage>
        <taxon>Eukaryota</taxon>
        <taxon>Fungi</taxon>
        <taxon>Dikarya</taxon>
        <taxon>Ascomycota</taxon>
        <taxon>Pezizomycotina</taxon>
        <taxon>Sordariomycetes</taxon>
        <taxon>Hypocreomycetidae</taxon>
        <taxon>Hypocreales</taxon>
        <taxon>Bionectriaceae</taxon>
        <taxon>Clonostachys</taxon>
    </lineage>
</organism>
<dbReference type="Pfam" id="PF01222">
    <property type="entry name" value="ERG4_ERG24"/>
    <property type="match status" value="1"/>
</dbReference>
<evidence type="ECO:0000256" key="4">
    <source>
        <dbReference type="ARBA" id="ARBA00022692"/>
    </source>
</evidence>
<keyword evidence="3 13" id="KW-0444">Lipid biosynthesis</keyword>
<evidence type="ECO:0000256" key="10">
    <source>
        <dbReference type="ARBA" id="ARBA00023136"/>
    </source>
</evidence>
<keyword evidence="12 13" id="KW-0753">Steroid metabolism</keyword>
<keyword evidence="6 13" id="KW-1133">Transmembrane helix</keyword>
<feature type="transmembrane region" description="Helical" evidence="13">
    <location>
        <begin position="320"/>
        <end position="339"/>
    </location>
</feature>
<evidence type="ECO:0000256" key="5">
    <source>
        <dbReference type="ARBA" id="ARBA00022955"/>
    </source>
</evidence>
<protein>
    <recommendedName>
        <fullName evidence="13">Delta(14)-sterol reductase</fullName>
    </recommendedName>
    <alternativeName>
        <fullName evidence="13">C-14 sterol reductase</fullName>
    </alternativeName>
    <alternativeName>
        <fullName evidence="13">Sterol C14-reductase</fullName>
    </alternativeName>
</protein>
<dbReference type="Gene3D" id="1.20.120.1630">
    <property type="match status" value="1"/>
</dbReference>
<feature type="transmembrane region" description="Helical" evidence="13">
    <location>
        <begin position="251"/>
        <end position="270"/>
    </location>
</feature>
<keyword evidence="11 13" id="KW-1207">Sterol metabolism</keyword>
<comment type="similarity">
    <text evidence="2 13">Belongs to the ERG4/ERG24 family.</text>
</comment>
<evidence type="ECO:0000256" key="11">
    <source>
        <dbReference type="ARBA" id="ARBA00023166"/>
    </source>
</evidence>
<feature type="transmembrane region" description="Helical" evidence="13">
    <location>
        <begin position="21"/>
        <end position="41"/>
    </location>
</feature>
<dbReference type="AlphaFoldDB" id="A0A0B7K7A4"/>
<evidence type="ECO:0000256" key="1">
    <source>
        <dbReference type="ARBA" id="ARBA00004141"/>
    </source>
</evidence>
<dbReference type="PANTHER" id="PTHR21257">
    <property type="entry name" value="DELTA(14)-STEROL REDUCTASE"/>
    <property type="match status" value="1"/>
</dbReference>
<keyword evidence="9 13" id="KW-0443">Lipid metabolism</keyword>
<evidence type="ECO:0000256" key="8">
    <source>
        <dbReference type="ARBA" id="ARBA00023011"/>
    </source>
</evidence>
<accession>A0A0B7K7A4</accession>
<feature type="transmembrane region" description="Helical" evidence="13">
    <location>
        <begin position="122"/>
        <end position="143"/>
    </location>
</feature>
<sequence length="485" mass="54677">MSAASTKRTPFREHGYEFFGPPGAFGISFLLPILVYAFAFVCNDISGCPAPSLLSPRTLDLNQLKREVGWPAEGVRGLFNWQSLFAYTGYLLVNAILYRLLPAVQVKGTVLPSGGRLDYRLNTLNSHIAIAVALAAGTIAQGADFVVWTFISENYIQLITASLIYAYSLATFVYIRSFSVKPGNKENRELAPGGQSGNLLYDWFIGRELNPRISLPFIGEIDLKQWLELRPGLLGWIVMDCAWCAAQYRNFGYVSDSIILVTAFQIFYVFDSWWNEPAILTTIDIIGDGFGMMLAFADFTFEVFVFSLQTRYLSVHPIHLGPLHLTAMFLIIGAGYGIFRLSNNEKNRFRTDMNDPKVAHLKFMKTKSGSRLLISGWWGVSRHVNYLGDWLQSWSFSLPTCLAGYQILAAGTGAEGAAIMKDGREVVQGDAKGWAIPLTYFYLIYFAVLLIHREGRDDVKCHRKYGEDWEKYKKIVRWRIIPGIY</sequence>
<evidence type="ECO:0000256" key="9">
    <source>
        <dbReference type="ARBA" id="ARBA00023098"/>
    </source>
</evidence>
<name>A0A0B7K7A4_BIOOC</name>
<evidence type="ECO:0000256" key="7">
    <source>
        <dbReference type="ARBA" id="ARBA00023002"/>
    </source>
</evidence>
<feature type="transmembrane region" description="Helical" evidence="13">
    <location>
        <begin position="434"/>
        <end position="451"/>
    </location>
</feature>
<reference evidence="14" key="1">
    <citation type="submission" date="2015-01" db="EMBL/GenBank/DDBJ databases">
        <authorList>
            <person name="Durling Mikael"/>
        </authorList>
    </citation>
    <scope>NUCLEOTIDE SEQUENCE</scope>
</reference>
<proteinExistence type="inferred from homology"/>